<dbReference type="SUPFAM" id="SSF52374">
    <property type="entry name" value="Nucleotidylyl transferase"/>
    <property type="match status" value="1"/>
</dbReference>
<dbReference type="PANTHER" id="PTHR43793">
    <property type="entry name" value="FAD SYNTHASE"/>
    <property type="match status" value="1"/>
</dbReference>
<accession>A0AAC9R426</accession>
<dbReference type="InterPro" id="IPR050385">
    <property type="entry name" value="Archaeal_FAD_synthase"/>
</dbReference>
<sequence length="147" mass="17236">MMNKMYKTVMVAGTFDIIHESHISMIRNARNLGDKLIVMLSTDEFNAIKGKKSFQSYETRKYILESIRYVDLVLPEQSWEDKSLYIDMFDIDIFAMGDDWKGKFDKLKDEFPGLKVMYFPRGKTSSSKIKKEIGESYRKMKVDSNDN</sequence>
<dbReference type="InterPro" id="IPR006409">
    <property type="entry name" value="G3P_cytidylTrfase"/>
</dbReference>
<dbReference type="GO" id="GO:0046872">
    <property type="term" value="F:metal ion binding"/>
    <property type="evidence" value="ECO:0007669"/>
    <property type="project" value="InterPro"/>
</dbReference>
<dbReference type="NCBIfam" id="TIGR01518">
    <property type="entry name" value="g3p_cytidyltrns"/>
    <property type="match status" value="1"/>
</dbReference>
<reference evidence="4 5" key="1">
    <citation type="journal article" date="2017" name="BMC Genomics">
        <title>Comparative and functional genomics of the Lactococcus lactis taxon; insights into evolution and niche adaptation.</title>
        <authorList>
            <person name="Kelleher P."/>
            <person name="Bottacini F."/>
            <person name="Mahony J."/>
            <person name="Kilcawley K.N."/>
            <person name="van Sinderen D."/>
        </authorList>
    </citation>
    <scope>NUCLEOTIDE SEQUENCE [LARGE SCALE GENOMIC DNA]</scope>
    <source>
        <strain evidence="4 5">UC11</strain>
    </source>
</reference>
<name>A0AAC9R426_LACLL</name>
<evidence type="ECO:0000313" key="4">
    <source>
        <dbReference type="EMBL" id="ARE12413.1"/>
    </source>
</evidence>
<dbReference type="InterPro" id="IPR004821">
    <property type="entry name" value="Cyt_trans-like"/>
</dbReference>
<protein>
    <submittedName>
        <fullName evidence="4">Glycerol-3-phosphate cytidylyltransferase</fullName>
    </submittedName>
</protein>
<feature type="domain" description="Cytidyltransferase-like" evidence="3">
    <location>
        <begin position="11"/>
        <end position="120"/>
    </location>
</feature>
<dbReference type="AlphaFoldDB" id="A0AAC9R426"/>
<dbReference type="EMBL" id="CP015904">
    <property type="protein sequence ID" value="ARE12413.1"/>
    <property type="molecule type" value="Genomic_DNA"/>
</dbReference>
<dbReference type="NCBIfam" id="TIGR00125">
    <property type="entry name" value="cyt_tran_rel"/>
    <property type="match status" value="1"/>
</dbReference>
<keyword evidence="2 4" id="KW-0548">Nucleotidyltransferase</keyword>
<dbReference type="GO" id="GO:0047348">
    <property type="term" value="F:glycerol-3-phosphate cytidylyltransferase activity"/>
    <property type="evidence" value="ECO:0007669"/>
    <property type="project" value="InterPro"/>
</dbReference>
<keyword evidence="1" id="KW-0808">Transferase</keyword>
<evidence type="ECO:0000259" key="3">
    <source>
        <dbReference type="Pfam" id="PF01467"/>
    </source>
</evidence>
<dbReference type="Pfam" id="PF01467">
    <property type="entry name" value="CTP_transf_like"/>
    <property type="match status" value="1"/>
</dbReference>
<dbReference type="PANTHER" id="PTHR43793:SF1">
    <property type="entry name" value="FAD SYNTHASE"/>
    <property type="match status" value="1"/>
</dbReference>
<dbReference type="GO" id="GO:0019350">
    <property type="term" value="P:teichoic acid biosynthetic process"/>
    <property type="evidence" value="ECO:0007669"/>
    <property type="project" value="InterPro"/>
</dbReference>
<dbReference type="GO" id="GO:0005737">
    <property type="term" value="C:cytoplasm"/>
    <property type="evidence" value="ECO:0007669"/>
    <property type="project" value="InterPro"/>
</dbReference>
<dbReference type="Proteomes" id="UP000192067">
    <property type="component" value="Chromosome"/>
</dbReference>
<dbReference type="Gene3D" id="3.40.50.620">
    <property type="entry name" value="HUPs"/>
    <property type="match status" value="1"/>
</dbReference>
<evidence type="ECO:0000313" key="5">
    <source>
        <dbReference type="Proteomes" id="UP000192067"/>
    </source>
</evidence>
<proteinExistence type="predicted"/>
<organism evidence="4 5">
    <name type="scientific">Lactococcus lactis subsp. lactis</name>
    <name type="common">Streptococcus lactis</name>
    <dbReference type="NCBI Taxonomy" id="1360"/>
    <lineage>
        <taxon>Bacteria</taxon>
        <taxon>Bacillati</taxon>
        <taxon>Bacillota</taxon>
        <taxon>Bacilli</taxon>
        <taxon>Lactobacillales</taxon>
        <taxon>Streptococcaceae</taxon>
        <taxon>Lactococcus</taxon>
    </lineage>
</organism>
<evidence type="ECO:0000256" key="1">
    <source>
        <dbReference type="ARBA" id="ARBA00022679"/>
    </source>
</evidence>
<evidence type="ECO:0000256" key="2">
    <source>
        <dbReference type="ARBA" id="ARBA00022695"/>
    </source>
</evidence>
<gene>
    <name evidence="4" type="ORF">LLUC11_0077</name>
</gene>
<dbReference type="InterPro" id="IPR014729">
    <property type="entry name" value="Rossmann-like_a/b/a_fold"/>
</dbReference>